<feature type="compositionally biased region" description="Low complexity" evidence="2">
    <location>
        <begin position="330"/>
        <end position="344"/>
    </location>
</feature>
<protein>
    <submittedName>
        <fullName evidence="3">Uncharacterized protein</fullName>
    </submittedName>
</protein>
<dbReference type="VEuPathDB" id="FungiDB:DD237_003882"/>
<dbReference type="EMBL" id="QKXF01000121">
    <property type="protein sequence ID" value="RQM16340.1"/>
    <property type="molecule type" value="Genomic_DNA"/>
</dbReference>
<name>A0A425CH45_9STRA</name>
<evidence type="ECO:0000313" key="4">
    <source>
        <dbReference type="Proteomes" id="UP000286097"/>
    </source>
</evidence>
<comment type="caution">
    <text evidence="3">The sequence shown here is derived from an EMBL/GenBank/DDBJ whole genome shotgun (WGS) entry which is preliminary data.</text>
</comment>
<accession>A0A425CH45</accession>
<feature type="coiled-coil region" evidence="1">
    <location>
        <begin position="174"/>
        <end position="201"/>
    </location>
</feature>
<feature type="region of interest" description="Disordered" evidence="2">
    <location>
        <begin position="321"/>
        <end position="344"/>
    </location>
</feature>
<dbReference type="AlphaFoldDB" id="A0A425CH45"/>
<proteinExistence type="predicted"/>
<gene>
    <name evidence="3" type="ORF">DD237_003882</name>
</gene>
<evidence type="ECO:0000256" key="2">
    <source>
        <dbReference type="SAM" id="MobiDB-lite"/>
    </source>
</evidence>
<evidence type="ECO:0000313" key="3">
    <source>
        <dbReference type="EMBL" id="RQM16340.1"/>
    </source>
</evidence>
<evidence type="ECO:0000256" key="1">
    <source>
        <dbReference type="SAM" id="Coils"/>
    </source>
</evidence>
<reference evidence="3 4" key="1">
    <citation type="submission" date="2018-06" db="EMBL/GenBank/DDBJ databases">
        <title>Comparative genomics of downy mildews reveals potential adaptations to biotrophy.</title>
        <authorList>
            <person name="Fletcher K."/>
            <person name="Klosterman S.J."/>
            <person name="Derevnina L."/>
            <person name="Martin F."/>
            <person name="Koike S."/>
            <person name="Reyes Chin-Wo S."/>
            <person name="Mou B."/>
            <person name="Michelmore R."/>
        </authorList>
    </citation>
    <scope>NUCLEOTIDE SEQUENCE [LARGE SCALE GENOMIC DNA]</scope>
    <source>
        <strain evidence="3 4">R13</strain>
    </source>
</reference>
<organism evidence="3 4">
    <name type="scientific">Peronospora effusa</name>
    <dbReference type="NCBI Taxonomy" id="542832"/>
    <lineage>
        <taxon>Eukaryota</taxon>
        <taxon>Sar</taxon>
        <taxon>Stramenopiles</taxon>
        <taxon>Oomycota</taxon>
        <taxon>Peronosporomycetes</taxon>
        <taxon>Peronosporales</taxon>
        <taxon>Peronosporaceae</taxon>
        <taxon>Peronospora</taxon>
    </lineage>
</organism>
<sequence length="344" mass="38802">MSSSDLNFQDDAWLLVEPKRTFCSPRYRQERLLVRCQALPFWSQPQTVLQLGQIEYLVLNCDAADACKRSGDPKETKKLLQLSVRPLDDVRRTQLYHTSAHAQVLEVFVDGEGTRELLLRCLRGEKNKKKLLDDAFEALIRAQQSRDKETAIGLYKEAERGFREAEKVVDARSRELLIERRGDLQRTIRELEEEVHEGTRNAVAGVVPKKATLISQTIDISARLEELRRFAAKQDDANALQENRANLAGRLAALKNEKAQSAMPVDVLTERLRRLRGYIGPDEGAPVVGSSGVERMSAVGRVIQQVVDEIAFDIEDEDFDVDETVEESDSSSYGSSHVSKSSKF</sequence>
<dbReference type="Proteomes" id="UP000286097">
    <property type="component" value="Unassembled WGS sequence"/>
</dbReference>
<keyword evidence="1" id="KW-0175">Coiled coil</keyword>